<dbReference type="InterPro" id="IPR010260">
    <property type="entry name" value="AlpA"/>
</dbReference>
<dbReference type="EMBL" id="JACVXA010000008">
    <property type="protein sequence ID" value="MBE3637430.1"/>
    <property type="molecule type" value="Genomic_DNA"/>
</dbReference>
<gene>
    <name evidence="1" type="ORF">ICN82_04335</name>
</gene>
<dbReference type="PANTHER" id="PTHR36154:SF1">
    <property type="entry name" value="DNA-BINDING TRANSCRIPTIONAL ACTIVATOR ALPA"/>
    <property type="match status" value="1"/>
</dbReference>
<dbReference type="SUPFAM" id="SSF46955">
    <property type="entry name" value="Putative DNA-binding domain"/>
    <property type="match status" value="1"/>
</dbReference>
<comment type="caution">
    <text evidence="1">The sequence shown here is derived from an EMBL/GenBank/DDBJ whole genome shotgun (WGS) entry which is preliminary data.</text>
</comment>
<name>A0A8J6Z6N7_9RHOB</name>
<dbReference type="Proteomes" id="UP000609121">
    <property type="component" value="Unassembled WGS sequence"/>
</dbReference>
<dbReference type="RefSeq" id="WP_193180018.1">
    <property type="nucleotide sequence ID" value="NZ_JACVXA010000008.1"/>
</dbReference>
<reference evidence="1" key="1">
    <citation type="submission" date="2020-09" db="EMBL/GenBank/DDBJ databases">
        <title>A novel bacterium of genus Mangrovicoccus, isolated from South China Sea.</title>
        <authorList>
            <person name="Huang H."/>
            <person name="Mo K."/>
            <person name="Hu Y."/>
        </authorList>
    </citation>
    <scope>NUCLEOTIDE SEQUENCE</scope>
    <source>
        <strain evidence="1">HB182678</strain>
    </source>
</reference>
<evidence type="ECO:0000313" key="2">
    <source>
        <dbReference type="Proteomes" id="UP000609121"/>
    </source>
</evidence>
<dbReference type="Pfam" id="PF05930">
    <property type="entry name" value="Phage_AlpA"/>
    <property type="match status" value="1"/>
</dbReference>
<dbReference type="InterPro" id="IPR052931">
    <property type="entry name" value="Prophage_regulatory_activator"/>
</dbReference>
<keyword evidence="2" id="KW-1185">Reference proteome</keyword>
<dbReference type="PANTHER" id="PTHR36154">
    <property type="entry name" value="DNA-BINDING TRANSCRIPTIONAL ACTIVATOR ALPA"/>
    <property type="match status" value="1"/>
</dbReference>
<evidence type="ECO:0000313" key="1">
    <source>
        <dbReference type="EMBL" id="MBE3637430.1"/>
    </source>
</evidence>
<organism evidence="1 2">
    <name type="scientific">Mangrovicoccus algicola</name>
    <dbReference type="NCBI Taxonomy" id="2771008"/>
    <lineage>
        <taxon>Bacteria</taxon>
        <taxon>Pseudomonadati</taxon>
        <taxon>Pseudomonadota</taxon>
        <taxon>Alphaproteobacteria</taxon>
        <taxon>Rhodobacterales</taxon>
        <taxon>Paracoccaceae</taxon>
        <taxon>Mangrovicoccus</taxon>
    </lineage>
</organism>
<dbReference type="Gene3D" id="1.10.238.160">
    <property type="match status" value="1"/>
</dbReference>
<protein>
    <submittedName>
        <fullName evidence="1">AlpA family transcriptional regulator</fullName>
    </submittedName>
</protein>
<accession>A0A8J6Z6N7</accession>
<dbReference type="AlphaFoldDB" id="A0A8J6Z6N7"/>
<dbReference type="InterPro" id="IPR009061">
    <property type="entry name" value="DNA-bd_dom_put_sf"/>
</dbReference>
<proteinExistence type="predicted"/>
<sequence length="60" mass="6963">MRILRRRDVEHVTGLSRSTIYSMMSEGNFPKPLRLGKRAVGWPESTVIAWLEQRTDKSSM</sequence>